<name>A0A914HUY6_GLORO</name>
<evidence type="ECO:0000256" key="1">
    <source>
        <dbReference type="SAM" id="SignalP"/>
    </source>
</evidence>
<evidence type="ECO:0000313" key="2">
    <source>
        <dbReference type="Proteomes" id="UP000887572"/>
    </source>
</evidence>
<dbReference type="AlphaFoldDB" id="A0A914HUY6"/>
<keyword evidence="2" id="KW-1185">Reference proteome</keyword>
<organism evidence="2 3">
    <name type="scientific">Globodera rostochiensis</name>
    <name type="common">Golden nematode worm</name>
    <name type="synonym">Heterodera rostochiensis</name>
    <dbReference type="NCBI Taxonomy" id="31243"/>
    <lineage>
        <taxon>Eukaryota</taxon>
        <taxon>Metazoa</taxon>
        <taxon>Ecdysozoa</taxon>
        <taxon>Nematoda</taxon>
        <taxon>Chromadorea</taxon>
        <taxon>Rhabditida</taxon>
        <taxon>Tylenchina</taxon>
        <taxon>Tylenchomorpha</taxon>
        <taxon>Tylenchoidea</taxon>
        <taxon>Heteroderidae</taxon>
        <taxon>Heteroderinae</taxon>
        <taxon>Globodera</taxon>
    </lineage>
</organism>
<dbReference type="Proteomes" id="UP000887572">
    <property type="component" value="Unplaced"/>
</dbReference>
<evidence type="ECO:0000313" key="3">
    <source>
        <dbReference type="WBParaSite" id="Gr19_v10_g402.t1"/>
    </source>
</evidence>
<accession>A0A914HUY6</accession>
<sequence>MQPKFLFKTFLLLLTFSPIPVRSQGCALSTVIGPCLENSCPGGYACDLTSQMCCVPKTETGGCKKRKRRNVWRDKRTAEEAIGKRGE</sequence>
<proteinExistence type="predicted"/>
<keyword evidence="1" id="KW-0732">Signal</keyword>
<feature type="chain" id="PRO_5036720484" evidence="1">
    <location>
        <begin position="24"/>
        <end position="87"/>
    </location>
</feature>
<dbReference type="WBParaSite" id="Gr19_v10_g402.t1">
    <property type="protein sequence ID" value="Gr19_v10_g402.t1"/>
    <property type="gene ID" value="Gr19_v10_g402"/>
</dbReference>
<feature type="signal peptide" evidence="1">
    <location>
        <begin position="1"/>
        <end position="23"/>
    </location>
</feature>
<protein>
    <submittedName>
        <fullName evidence="3">Uncharacterized protein</fullName>
    </submittedName>
</protein>
<reference evidence="3" key="1">
    <citation type="submission" date="2022-11" db="UniProtKB">
        <authorList>
            <consortium name="WormBaseParasite"/>
        </authorList>
    </citation>
    <scope>IDENTIFICATION</scope>
</reference>